<comment type="caution">
    <text evidence="1">The sequence shown here is derived from an EMBL/GenBank/DDBJ whole genome shotgun (WGS) entry which is preliminary data.</text>
</comment>
<evidence type="ECO:0000313" key="2">
    <source>
        <dbReference type="EMBL" id="KAI5079037.1"/>
    </source>
</evidence>
<dbReference type="EMBL" id="JABFUD020000002">
    <property type="protein sequence ID" value="KAI5083766.1"/>
    <property type="molecule type" value="Genomic_DNA"/>
</dbReference>
<organism evidence="1 4">
    <name type="scientific">Adiantum capillus-veneris</name>
    <name type="common">Maidenhair fern</name>
    <dbReference type="NCBI Taxonomy" id="13818"/>
    <lineage>
        <taxon>Eukaryota</taxon>
        <taxon>Viridiplantae</taxon>
        <taxon>Streptophyta</taxon>
        <taxon>Embryophyta</taxon>
        <taxon>Tracheophyta</taxon>
        <taxon>Polypodiopsida</taxon>
        <taxon>Polypodiidae</taxon>
        <taxon>Polypodiales</taxon>
        <taxon>Pteridineae</taxon>
        <taxon>Pteridaceae</taxon>
        <taxon>Vittarioideae</taxon>
        <taxon>Adiantum</taxon>
    </lineage>
</organism>
<dbReference type="Proteomes" id="UP000886520">
    <property type="component" value="Chromosome 3"/>
</dbReference>
<accession>A0A9D4V356</accession>
<name>A0A9D4V356_ADICA</name>
<dbReference type="AlphaFoldDB" id="A0A9D4V356"/>
<sequence>MAYLKLAFYCRVGVAVGGLPTNRVISAIIQRFSGFATKAAGSEGAPVPAWQFWKLEAQAEAKHTAALKARAEAVIRALKVCAEAEKAKAEAVANMFSQQVESLEQTCDIHARDYKASMAEARLEILQYKYHLNARGIPELFIKALTRDANLYCYRKAQEKQITEVQRKFYADLAMNWFPQEKKELWQVILEMPTMVDFKEDMQNVLSSHDLDLLATKITSFHREFRHFHHGAIRQRKDIVFVREHIQQGIHDTTVDPLQLEGFMRAMAKKIDLNVRFVDACQVIEGED</sequence>
<gene>
    <name evidence="3" type="ORF">GOP47_0003509</name>
    <name evidence="1" type="ORF">GOP47_0006079</name>
    <name evidence="2" type="ORF">GOP47_0006708</name>
</gene>
<keyword evidence="4" id="KW-1185">Reference proteome</keyword>
<dbReference type="Proteomes" id="UP000886520">
    <property type="component" value="Chromosome 6"/>
</dbReference>
<reference evidence="1" key="1">
    <citation type="submission" date="2021-01" db="EMBL/GenBank/DDBJ databases">
        <title>Adiantum capillus-veneris genome.</title>
        <authorList>
            <person name="Fang Y."/>
            <person name="Liao Q."/>
        </authorList>
    </citation>
    <scope>NUCLEOTIDE SEQUENCE</scope>
    <source>
        <strain evidence="1">H3</strain>
        <tissue evidence="1">Leaf</tissue>
    </source>
</reference>
<evidence type="ECO:0000313" key="3">
    <source>
        <dbReference type="EMBL" id="KAI5083766.1"/>
    </source>
</evidence>
<dbReference type="EMBL" id="JABFUD020000006">
    <property type="protein sequence ID" value="KAI5079037.1"/>
    <property type="molecule type" value="Genomic_DNA"/>
</dbReference>
<protein>
    <submittedName>
        <fullName evidence="1">Uncharacterized protein</fullName>
    </submittedName>
</protein>
<dbReference type="EMBL" id="JABFUD020000006">
    <property type="protein sequence ID" value="KAI5078408.1"/>
    <property type="molecule type" value="Genomic_DNA"/>
</dbReference>
<evidence type="ECO:0000313" key="1">
    <source>
        <dbReference type="EMBL" id="KAI5078408.1"/>
    </source>
</evidence>
<proteinExistence type="predicted"/>
<evidence type="ECO:0000313" key="4">
    <source>
        <dbReference type="Proteomes" id="UP000886520"/>
    </source>
</evidence>